<organism evidence="1 2">
    <name type="scientific">Suillus subaureus</name>
    <dbReference type="NCBI Taxonomy" id="48587"/>
    <lineage>
        <taxon>Eukaryota</taxon>
        <taxon>Fungi</taxon>
        <taxon>Dikarya</taxon>
        <taxon>Basidiomycota</taxon>
        <taxon>Agaricomycotina</taxon>
        <taxon>Agaricomycetes</taxon>
        <taxon>Agaricomycetidae</taxon>
        <taxon>Boletales</taxon>
        <taxon>Suillineae</taxon>
        <taxon>Suillaceae</taxon>
        <taxon>Suillus</taxon>
    </lineage>
</organism>
<comment type="caution">
    <text evidence="1">The sequence shown here is derived from an EMBL/GenBank/DDBJ whole genome shotgun (WGS) entry which is preliminary data.</text>
</comment>
<evidence type="ECO:0000313" key="2">
    <source>
        <dbReference type="Proteomes" id="UP000807769"/>
    </source>
</evidence>
<accession>A0A9P7J929</accession>
<dbReference type="AlphaFoldDB" id="A0A9P7J929"/>
<gene>
    <name evidence="1" type="ORF">BJ212DRAFT_1448833</name>
</gene>
<keyword evidence="2" id="KW-1185">Reference proteome</keyword>
<dbReference type="RefSeq" id="XP_041188983.1">
    <property type="nucleotide sequence ID" value="XM_041338598.1"/>
</dbReference>
<evidence type="ECO:0000313" key="1">
    <source>
        <dbReference type="EMBL" id="KAG1809074.1"/>
    </source>
</evidence>
<name>A0A9P7J929_9AGAM</name>
<dbReference type="EMBL" id="JABBWG010000035">
    <property type="protein sequence ID" value="KAG1809074.1"/>
    <property type="molecule type" value="Genomic_DNA"/>
</dbReference>
<dbReference type="Proteomes" id="UP000807769">
    <property type="component" value="Unassembled WGS sequence"/>
</dbReference>
<reference evidence="1" key="1">
    <citation type="journal article" date="2020" name="New Phytol.">
        <title>Comparative genomics reveals dynamic genome evolution in host specialist ectomycorrhizal fungi.</title>
        <authorList>
            <person name="Lofgren L.A."/>
            <person name="Nguyen N.H."/>
            <person name="Vilgalys R."/>
            <person name="Ruytinx J."/>
            <person name="Liao H.L."/>
            <person name="Branco S."/>
            <person name="Kuo A."/>
            <person name="LaButti K."/>
            <person name="Lipzen A."/>
            <person name="Andreopoulos W."/>
            <person name="Pangilinan J."/>
            <person name="Riley R."/>
            <person name="Hundley H."/>
            <person name="Na H."/>
            <person name="Barry K."/>
            <person name="Grigoriev I.V."/>
            <person name="Stajich J.E."/>
            <person name="Kennedy P.G."/>
        </authorList>
    </citation>
    <scope>NUCLEOTIDE SEQUENCE</scope>
    <source>
        <strain evidence="1">MN1</strain>
    </source>
</reference>
<sequence length="206" mass="22833">MQTANQKSNMFQSIFSIFLQSAHTPQKVIKMLSWMGICVSIDSINTTILSLSKEAHHGISALGWTLLASYAYNNFDVDLKSTVHTHGIALENLYCSEALWERSLLNPEVDSMDILSDLIKYGPTYFHQFKDHLHLESVEMIPVTKTNILASQVMDISNSMVSGDINSVLELLKQGDIEDPAECDPLQGLDVSDDLGTGKCLQVALQ</sequence>
<proteinExistence type="predicted"/>
<dbReference type="GeneID" id="64632614"/>
<dbReference type="OrthoDB" id="4743193at2759"/>
<protein>
    <submittedName>
        <fullName evidence="1">Uncharacterized protein</fullName>
    </submittedName>
</protein>